<protein>
    <submittedName>
        <fullName evidence="1">Uncharacterized protein</fullName>
    </submittedName>
</protein>
<reference evidence="2" key="1">
    <citation type="submission" date="2019-07" db="EMBL/GenBank/DDBJ databases">
        <title>Complete Genome Sequences of Vibrion rotiferianus strain AM7.</title>
        <authorList>
            <person name="Miyazaki K."/>
            <person name="Wiseschart A."/>
            <person name="Pootanakit K."/>
            <person name="Ishimori K."/>
            <person name="Kitahara K."/>
        </authorList>
    </citation>
    <scope>NUCLEOTIDE SEQUENCE [LARGE SCALE GENOMIC DNA]</scope>
    <source>
        <strain evidence="2">AM7</strain>
        <plasmid evidence="2">pam7 dna</plasmid>
    </source>
</reference>
<gene>
    <name evidence="1" type="ORF">VroAM7_49090</name>
</gene>
<organism evidence="1 2">
    <name type="scientific">Vibrio rotiferianus</name>
    <dbReference type="NCBI Taxonomy" id="190895"/>
    <lineage>
        <taxon>Bacteria</taxon>
        <taxon>Pseudomonadati</taxon>
        <taxon>Pseudomonadota</taxon>
        <taxon>Gammaproteobacteria</taxon>
        <taxon>Vibrionales</taxon>
        <taxon>Vibrionaceae</taxon>
        <taxon>Vibrio</taxon>
    </lineage>
</organism>
<dbReference type="AlphaFoldDB" id="A0A510IIH6"/>
<keyword evidence="1" id="KW-0614">Plasmid</keyword>
<accession>A0A510IIH6</accession>
<dbReference type="RefSeq" id="WP_143694253.1">
    <property type="nucleotide sequence ID" value="NZ_AP019800.1"/>
</dbReference>
<evidence type="ECO:0000313" key="2">
    <source>
        <dbReference type="Proteomes" id="UP000315115"/>
    </source>
</evidence>
<name>A0A510IIH6_9VIBR</name>
<geneLocation type="plasmid" evidence="2">
    <name>pam7 dna</name>
</geneLocation>
<dbReference type="Proteomes" id="UP000315115">
    <property type="component" value="Plasmid pAM7"/>
</dbReference>
<proteinExistence type="predicted"/>
<dbReference type="EMBL" id="AP019800">
    <property type="protein sequence ID" value="BBL92256.1"/>
    <property type="molecule type" value="Genomic_DNA"/>
</dbReference>
<sequence length="183" mass="21655">MTNAPSDFAIVQREKLLISYQALKGLVLKNNELCVFYSKRMQDEINKFFLENPRIKISYEKEFKNSVSPITLEPRDLHRTAKTAKMDDPIQVKVIRARVLIQLRNKKFPTKQDVIWNKDTKEYFDAEFQKGRLGLSAEQSKYISKIIQDVNYFNAMFIEHYDQLHNVKTLLERNIDLLEGMYD</sequence>
<evidence type="ECO:0000313" key="1">
    <source>
        <dbReference type="EMBL" id="BBL92256.1"/>
    </source>
</evidence>